<comment type="subcellular location">
    <subcellularLocation>
        <location evidence="1">Nucleus</location>
    </subcellularLocation>
</comment>
<dbReference type="GO" id="GO:0008270">
    <property type="term" value="F:zinc ion binding"/>
    <property type="evidence" value="ECO:0007669"/>
    <property type="project" value="UniProtKB-KW"/>
</dbReference>
<dbReference type="Pfam" id="PF13912">
    <property type="entry name" value="zf-C2H2_6"/>
    <property type="match status" value="1"/>
</dbReference>
<dbReference type="InterPro" id="IPR013087">
    <property type="entry name" value="Znf_C2H2_type"/>
</dbReference>
<evidence type="ECO:0000256" key="2">
    <source>
        <dbReference type="ARBA" id="ARBA00006991"/>
    </source>
</evidence>
<dbReference type="GO" id="GO:0045892">
    <property type="term" value="P:negative regulation of DNA-templated transcription"/>
    <property type="evidence" value="ECO:0007669"/>
    <property type="project" value="UniProtKB-ARBA"/>
</dbReference>
<dbReference type="PANTHER" id="PTHR24391:SF18">
    <property type="entry name" value="EG:115C2.6 PROTEIN"/>
    <property type="match status" value="1"/>
</dbReference>
<dbReference type="GO" id="GO:0000981">
    <property type="term" value="F:DNA-binding transcription factor activity, RNA polymerase II-specific"/>
    <property type="evidence" value="ECO:0007669"/>
    <property type="project" value="TreeGrafter"/>
</dbReference>
<evidence type="ECO:0000256" key="5">
    <source>
        <dbReference type="ARBA" id="ARBA00022771"/>
    </source>
</evidence>
<organism evidence="14">
    <name type="scientific">Amblyomma aureolatum</name>
    <dbReference type="NCBI Taxonomy" id="187763"/>
    <lineage>
        <taxon>Eukaryota</taxon>
        <taxon>Metazoa</taxon>
        <taxon>Ecdysozoa</taxon>
        <taxon>Arthropoda</taxon>
        <taxon>Chelicerata</taxon>
        <taxon>Arachnida</taxon>
        <taxon>Acari</taxon>
        <taxon>Parasitiformes</taxon>
        <taxon>Ixodida</taxon>
        <taxon>Ixodoidea</taxon>
        <taxon>Ixodidae</taxon>
        <taxon>Amblyomminae</taxon>
        <taxon>Amblyomma</taxon>
    </lineage>
</organism>
<dbReference type="InterPro" id="IPR036236">
    <property type="entry name" value="Znf_C2H2_sf"/>
</dbReference>
<keyword evidence="6" id="KW-0862">Zinc</keyword>
<evidence type="ECO:0000256" key="11">
    <source>
        <dbReference type="PROSITE-ProRule" id="PRU00042"/>
    </source>
</evidence>
<dbReference type="SUPFAM" id="SSF57667">
    <property type="entry name" value="beta-beta-alpha zinc fingers"/>
    <property type="match status" value="3"/>
</dbReference>
<dbReference type="GO" id="GO:0000978">
    <property type="term" value="F:RNA polymerase II cis-regulatory region sequence-specific DNA binding"/>
    <property type="evidence" value="ECO:0007669"/>
    <property type="project" value="TreeGrafter"/>
</dbReference>
<keyword evidence="10" id="KW-0539">Nucleus</keyword>
<keyword evidence="7" id="KW-0805">Transcription regulation</keyword>
<comment type="similarity">
    <text evidence="2">Belongs to the krueppel C2H2-type zinc-finger protein family.</text>
</comment>
<evidence type="ECO:0000256" key="8">
    <source>
        <dbReference type="ARBA" id="ARBA00023125"/>
    </source>
</evidence>
<evidence type="ECO:0000259" key="13">
    <source>
        <dbReference type="PROSITE" id="PS50157"/>
    </source>
</evidence>
<keyword evidence="8" id="KW-0238">DNA-binding</keyword>
<dbReference type="PROSITE" id="PS00028">
    <property type="entry name" value="ZINC_FINGER_C2H2_1"/>
    <property type="match status" value="7"/>
</dbReference>
<keyword evidence="9" id="KW-0804">Transcription</keyword>
<dbReference type="Pfam" id="PF00096">
    <property type="entry name" value="zf-C2H2"/>
    <property type="match status" value="2"/>
</dbReference>
<evidence type="ECO:0000256" key="10">
    <source>
        <dbReference type="ARBA" id="ARBA00023242"/>
    </source>
</evidence>
<dbReference type="EMBL" id="GFAC01002067">
    <property type="protein sequence ID" value="JAT97121.1"/>
    <property type="molecule type" value="mRNA"/>
</dbReference>
<feature type="domain" description="C2H2-type" evidence="13">
    <location>
        <begin position="158"/>
        <end position="187"/>
    </location>
</feature>
<feature type="domain" description="C2H2-type" evidence="13">
    <location>
        <begin position="271"/>
        <end position="298"/>
    </location>
</feature>
<dbReference type="Gene3D" id="3.30.160.60">
    <property type="entry name" value="Classic Zinc Finger"/>
    <property type="match status" value="4"/>
</dbReference>
<keyword evidence="3" id="KW-0479">Metal-binding</keyword>
<evidence type="ECO:0000313" key="14">
    <source>
        <dbReference type="EMBL" id="JAT97121.1"/>
    </source>
</evidence>
<proteinExistence type="evidence at transcript level"/>
<dbReference type="GO" id="GO:0005634">
    <property type="term" value="C:nucleus"/>
    <property type="evidence" value="ECO:0007669"/>
    <property type="project" value="UniProtKB-SubCell"/>
</dbReference>
<sequence length="492" mass="56213">MKRSAATSVVAFKEEKLLLRCEWDQCDFSCQDSTQYYQHVRRHLDNDLAFVESNVCPWTDCAASLKSTEELRTHVFYHAFHSKIKCYGQNFLDRQKTALRCLVDKQSRNIIADTPEQYECQWTDCDDRFENPDVFYEHVNAHAEQARDAARSSGKPSQQCGWSSCDASFATVYKLKEHLRTHTQEKRLACPNCGGVFWSRTKLLDHFARQDEQTSLTCSYCSRGFSSERLLRDHMRHHVNQYKCPLCDMTFPAPSAVRYHVQWRHSSLRPYACDQCDYAAKQPSDLRKHLEWHADSGKPCPYPGCEFVERSSYLLRNHIRAEHLKCPKSVYMCHICQKQYAKGNSLSRHLVSQHRFQWPPGHTRFAYTCNKDNIFTVQTFRYESIELAQANEIIPKEMDAGTVNTLSEPGVLASASVPVMLMGSTTEGSPDEASEQPIKLVQIVQRNEDGSTVVQMAQVLAEQPPLGLAESLQIQSGGGLSEETAPDLDVQM</sequence>
<evidence type="ECO:0000256" key="3">
    <source>
        <dbReference type="ARBA" id="ARBA00022723"/>
    </source>
</evidence>
<dbReference type="PROSITE" id="PS50157">
    <property type="entry name" value="ZINC_FINGER_C2H2_2"/>
    <property type="match status" value="6"/>
</dbReference>
<feature type="domain" description="C2H2-type" evidence="13">
    <location>
        <begin position="331"/>
        <end position="359"/>
    </location>
</feature>
<feature type="domain" description="C2H2-type" evidence="13">
    <location>
        <begin position="242"/>
        <end position="270"/>
    </location>
</feature>
<dbReference type="PANTHER" id="PTHR24391">
    <property type="entry name" value="HISTONE H4 TRANSCRIPTION FACTOR-RELATED"/>
    <property type="match status" value="1"/>
</dbReference>
<feature type="domain" description="C2H2-type" evidence="13">
    <location>
        <begin position="216"/>
        <end position="243"/>
    </location>
</feature>
<evidence type="ECO:0000256" key="7">
    <source>
        <dbReference type="ARBA" id="ARBA00023015"/>
    </source>
</evidence>
<evidence type="ECO:0000256" key="12">
    <source>
        <dbReference type="SAM" id="MobiDB-lite"/>
    </source>
</evidence>
<reference evidence="14" key="1">
    <citation type="journal article" date="2017" name="Front. Cell. Infect. Microbiol.">
        <title>The Distinct Transcriptional Response of the Midgut of Amblyomma sculptum and Amblyomma aureolatum Ticks to Rickettsia rickettsii Correlates to Their Differences in Susceptibility to Infection.</title>
        <authorList>
            <person name="Martins L.A."/>
            <person name="Galletti M.F.B.M."/>
            <person name="Ribeiro J.M."/>
            <person name="Fujita A."/>
            <person name="Costa F.B."/>
            <person name="Labruna M.B."/>
            <person name="Daffre S."/>
            <person name="Fogaca A.C."/>
        </authorList>
    </citation>
    <scope>NUCLEOTIDE SEQUENCE</scope>
</reference>
<evidence type="ECO:0000256" key="9">
    <source>
        <dbReference type="ARBA" id="ARBA00023163"/>
    </source>
</evidence>
<dbReference type="SMART" id="SM00355">
    <property type="entry name" value="ZnF_C2H2"/>
    <property type="match status" value="10"/>
</dbReference>
<evidence type="ECO:0000256" key="4">
    <source>
        <dbReference type="ARBA" id="ARBA00022737"/>
    </source>
</evidence>
<name>A0A1E1XDC3_9ACAR</name>
<feature type="domain" description="C2H2-type" evidence="13">
    <location>
        <begin position="118"/>
        <end position="147"/>
    </location>
</feature>
<keyword evidence="4" id="KW-0677">Repeat</keyword>
<protein>
    <submittedName>
        <fullName evidence="14">Putative histone h4 transcription factor</fullName>
    </submittedName>
</protein>
<evidence type="ECO:0000256" key="1">
    <source>
        <dbReference type="ARBA" id="ARBA00004123"/>
    </source>
</evidence>
<feature type="region of interest" description="Disordered" evidence="12">
    <location>
        <begin position="473"/>
        <end position="492"/>
    </location>
</feature>
<dbReference type="FunFam" id="3.30.160.60:FF:000075">
    <property type="entry name" value="Putative zinc finger protein 536"/>
    <property type="match status" value="1"/>
</dbReference>
<keyword evidence="5 11" id="KW-0863">Zinc-finger</keyword>
<evidence type="ECO:0000256" key="6">
    <source>
        <dbReference type="ARBA" id="ARBA00022833"/>
    </source>
</evidence>
<dbReference type="InterPro" id="IPR051574">
    <property type="entry name" value="ZnF_E-box_Homeobox"/>
</dbReference>
<accession>A0A1E1XDC3</accession>
<dbReference type="AlphaFoldDB" id="A0A1E1XDC3"/>